<dbReference type="Pfam" id="PF21044">
    <property type="entry name" value="CIP2A_N"/>
    <property type="match status" value="1"/>
</dbReference>
<gene>
    <name evidence="4" type="ORF">BRAFLDRAFT_275108</name>
</gene>
<feature type="domain" description="CIP2A N-terminal" evidence="3">
    <location>
        <begin position="21"/>
        <end position="572"/>
    </location>
</feature>
<dbReference type="AlphaFoldDB" id="C3Y7H1"/>
<proteinExistence type="predicted"/>
<protein>
    <recommendedName>
        <fullName evidence="3">CIP2A N-terminal domain-containing protein</fullName>
    </recommendedName>
</protein>
<dbReference type="Gene3D" id="1.25.10.10">
    <property type="entry name" value="Leucine-rich Repeat Variant"/>
    <property type="match status" value="1"/>
</dbReference>
<dbReference type="InParanoid" id="C3Y7H1"/>
<organism>
    <name type="scientific">Branchiostoma floridae</name>
    <name type="common">Florida lancelet</name>
    <name type="synonym">Amphioxus</name>
    <dbReference type="NCBI Taxonomy" id="7739"/>
    <lineage>
        <taxon>Eukaryota</taxon>
        <taxon>Metazoa</taxon>
        <taxon>Chordata</taxon>
        <taxon>Cephalochordata</taxon>
        <taxon>Leptocardii</taxon>
        <taxon>Amphioxiformes</taxon>
        <taxon>Branchiostomatidae</taxon>
        <taxon>Branchiostoma</taxon>
    </lineage>
</organism>
<sequence>MDPTSCMKGLVMAGSQFRNNRSDANILQLQRQIELMISLTMKGRSVKFFNPQQILPMECLSCLCDVIEDHHTPAALSHKTIVLLNNLASYPDIRDAMHTTFNFTSSLAIFLQYHTQSPGEPLVLQTLQLLQKLTYKSKVSYPNSYMEELIRFLISHVLAHESDLTALCLGLLANLCKNNLSIQAHVKALENVKSIYRTLIAYVSHSNQSIVVYSFSILSNLCLNEEIGEKVFNAKNIYQTFQLIFNIIVNGDSSHVRGFTCDLFIGLLKSPKIQQSVVIYEHFEACLMQVLHLITMDTESATKIFELLLSFCSVNGLRCTVCRALLNTPSLQDPDRYQPQIHQRQITEPFFALVHWAGQSVETHDQAPLFALDLLKEIFEEVIDSGLSAQLSPRTDVVVPMAVEQLTPPCDTDGSVLKLKCLKTVKALDAFSLTPPLLCNDEAMKLQVAEAVDTKVCSTLLEHQYQHNRLGMTTGHCGIEEDWSEAGVDLVLHTLELMSRIKTYVANMDMMFYETLQDQRLVAFLAFSLTNDTRARVQLALRLLNQALPLPEFPAIMLGDSIAAYNAKQATERKVLNIGSTEPPGSPGKLHSGKASVNYNGTDGGKARGKGSPQREGSVDTLIDRMNSGLEIKDVKASEIMDLYEHKLASLATKESHLQDLLEAKQLALAQADRLIAQYKSRRAQSEAEARKLASMLQESERRSESYRDQINELRLDKERQAEDMEQLVGQNSKLQAIAEEYEQLQAAYAEQIQRCVCVSVVEALQRSVNAHMDEQKSLREMNEMLRRHNESLKNQIEDEKKRLTKQLKDKEVKLTGSPTVTTRVSLTEEKDKVRTLEHEKEDLETAVDKYRNELTKLEQVKKETVKKVGQDGSYEASIAEKDALIKTQKAELDKNAQIVAMIHNISAGVKS</sequence>
<dbReference type="SUPFAM" id="SSF48371">
    <property type="entry name" value="ARM repeat"/>
    <property type="match status" value="1"/>
</dbReference>
<dbReference type="FunCoup" id="C3Y7H1">
    <property type="interactions" value="249"/>
</dbReference>
<feature type="region of interest" description="Disordered" evidence="2">
    <location>
        <begin position="580"/>
        <end position="618"/>
    </location>
</feature>
<accession>C3Y7H1</accession>
<dbReference type="InterPro" id="IPR011989">
    <property type="entry name" value="ARM-like"/>
</dbReference>
<dbReference type="PANTHER" id="PTHR23161:SF2">
    <property type="entry name" value="PROTEIN CIP2A"/>
    <property type="match status" value="1"/>
</dbReference>
<dbReference type="eggNOG" id="ENOG502QTAP">
    <property type="taxonomic scope" value="Eukaryota"/>
</dbReference>
<evidence type="ECO:0000259" key="3">
    <source>
        <dbReference type="Pfam" id="PF21044"/>
    </source>
</evidence>
<evidence type="ECO:0000256" key="1">
    <source>
        <dbReference type="SAM" id="Coils"/>
    </source>
</evidence>
<dbReference type="InterPro" id="IPR042510">
    <property type="entry name" value="CIP2A"/>
</dbReference>
<dbReference type="InterPro" id="IPR016024">
    <property type="entry name" value="ARM-type_fold"/>
</dbReference>
<name>C3Y7H1_BRAFL</name>
<evidence type="ECO:0000313" key="4">
    <source>
        <dbReference type="EMBL" id="EEN63799.1"/>
    </source>
</evidence>
<reference evidence="4" key="1">
    <citation type="journal article" date="2008" name="Nature">
        <title>The amphioxus genome and the evolution of the chordate karyotype.</title>
        <authorList>
            <consortium name="US DOE Joint Genome Institute (JGI-PGF)"/>
            <person name="Putnam N.H."/>
            <person name="Butts T."/>
            <person name="Ferrier D.E.K."/>
            <person name="Furlong R.F."/>
            <person name="Hellsten U."/>
            <person name="Kawashima T."/>
            <person name="Robinson-Rechavi M."/>
            <person name="Shoguchi E."/>
            <person name="Terry A."/>
            <person name="Yu J.-K."/>
            <person name="Benito-Gutierrez E.L."/>
            <person name="Dubchak I."/>
            <person name="Garcia-Fernandez J."/>
            <person name="Gibson-Brown J.J."/>
            <person name="Grigoriev I.V."/>
            <person name="Horton A.C."/>
            <person name="de Jong P.J."/>
            <person name="Jurka J."/>
            <person name="Kapitonov V.V."/>
            <person name="Kohara Y."/>
            <person name="Kuroki Y."/>
            <person name="Lindquist E."/>
            <person name="Lucas S."/>
            <person name="Osoegawa K."/>
            <person name="Pennacchio L.A."/>
            <person name="Salamov A.A."/>
            <person name="Satou Y."/>
            <person name="Sauka-Spengler T."/>
            <person name="Schmutz J."/>
            <person name="Shin-I T."/>
            <person name="Toyoda A."/>
            <person name="Bronner-Fraser M."/>
            <person name="Fujiyama A."/>
            <person name="Holland L.Z."/>
            <person name="Holland P.W.H."/>
            <person name="Satoh N."/>
            <person name="Rokhsar D.S."/>
        </authorList>
    </citation>
    <scope>NUCLEOTIDE SEQUENCE [LARGE SCALE GENOMIC DNA]</scope>
    <source>
        <strain evidence="4">S238N-H82</strain>
        <tissue evidence="4">Testes</tissue>
    </source>
</reference>
<dbReference type="STRING" id="7739.C3Y7H1"/>
<keyword evidence="1" id="KW-0175">Coiled coil</keyword>
<dbReference type="EMBL" id="GG666489">
    <property type="protein sequence ID" value="EEN63799.1"/>
    <property type="molecule type" value="Genomic_DNA"/>
</dbReference>
<feature type="coiled-coil region" evidence="1">
    <location>
        <begin position="658"/>
        <end position="868"/>
    </location>
</feature>
<dbReference type="InterPro" id="IPR048701">
    <property type="entry name" value="CIP2A_N"/>
</dbReference>
<evidence type="ECO:0000256" key="2">
    <source>
        <dbReference type="SAM" id="MobiDB-lite"/>
    </source>
</evidence>
<dbReference type="PANTHER" id="PTHR23161">
    <property type="entry name" value="PROTEIN CIP2A"/>
    <property type="match status" value="1"/>
</dbReference>